<dbReference type="SUPFAM" id="SSF88946">
    <property type="entry name" value="Sigma2 domain of RNA polymerase sigma factors"/>
    <property type="match status" value="1"/>
</dbReference>
<protein>
    <recommendedName>
        <fullName evidence="6">RNA polymerase sigma factor</fullName>
    </recommendedName>
</protein>
<evidence type="ECO:0000259" key="8">
    <source>
        <dbReference type="Pfam" id="PF04542"/>
    </source>
</evidence>
<name>A0A5R9GL11_9BACL</name>
<dbReference type="NCBIfam" id="TIGR02937">
    <property type="entry name" value="sigma70-ECF"/>
    <property type="match status" value="1"/>
</dbReference>
<dbReference type="SUPFAM" id="SSF88659">
    <property type="entry name" value="Sigma3 and sigma4 domains of RNA polymerase sigma factors"/>
    <property type="match status" value="1"/>
</dbReference>
<dbReference type="InterPro" id="IPR039425">
    <property type="entry name" value="RNA_pol_sigma-70-like"/>
</dbReference>
<feature type="compositionally biased region" description="Polar residues" evidence="7">
    <location>
        <begin position="170"/>
        <end position="179"/>
    </location>
</feature>
<feature type="domain" description="RNA polymerase sigma factor 70 region 4 type 2" evidence="9">
    <location>
        <begin position="111"/>
        <end position="162"/>
    </location>
</feature>
<dbReference type="Pfam" id="PF04542">
    <property type="entry name" value="Sigma70_r2"/>
    <property type="match status" value="1"/>
</dbReference>
<evidence type="ECO:0000256" key="2">
    <source>
        <dbReference type="ARBA" id="ARBA00023015"/>
    </source>
</evidence>
<dbReference type="Gene3D" id="1.10.10.10">
    <property type="entry name" value="Winged helix-like DNA-binding domain superfamily/Winged helix DNA-binding domain"/>
    <property type="match status" value="1"/>
</dbReference>
<dbReference type="OrthoDB" id="188761at2"/>
<dbReference type="InterPro" id="IPR007627">
    <property type="entry name" value="RNA_pol_sigma70_r2"/>
</dbReference>
<keyword evidence="2 6" id="KW-0805">Transcription regulation</keyword>
<accession>A0A5R9GL11</accession>
<dbReference type="PANTHER" id="PTHR43133">
    <property type="entry name" value="RNA POLYMERASE ECF-TYPE SIGMA FACTO"/>
    <property type="match status" value="1"/>
</dbReference>
<organism evidence="10 11">
    <name type="scientific">Paenibacillus antri</name>
    <dbReference type="NCBI Taxonomy" id="2582848"/>
    <lineage>
        <taxon>Bacteria</taxon>
        <taxon>Bacillati</taxon>
        <taxon>Bacillota</taxon>
        <taxon>Bacilli</taxon>
        <taxon>Bacillales</taxon>
        <taxon>Paenibacillaceae</taxon>
        <taxon>Paenibacillus</taxon>
    </lineage>
</organism>
<evidence type="ECO:0000256" key="7">
    <source>
        <dbReference type="SAM" id="MobiDB-lite"/>
    </source>
</evidence>
<dbReference type="InterPro" id="IPR000838">
    <property type="entry name" value="RNA_pol_sigma70_ECF_CS"/>
</dbReference>
<dbReference type="Proteomes" id="UP000309676">
    <property type="component" value="Unassembled WGS sequence"/>
</dbReference>
<feature type="compositionally biased region" description="Basic and acidic residues" evidence="7">
    <location>
        <begin position="180"/>
        <end position="189"/>
    </location>
</feature>
<dbReference type="EMBL" id="VCIW01000001">
    <property type="protein sequence ID" value="TLS54334.1"/>
    <property type="molecule type" value="Genomic_DNA"/>
</dbReference>
<keyword evidence="3 6" id="KW-0731">Sigma factor</keyword>
<dbReference type="GO" id="GO:0006950">
    <property type="term" value="P:response to stress"/>
    <property type="evidence" value="ECO:0007669"/>
    <property type="project" value="UniProtKB-ARBA"/>
</dbReference>
<proteinExistence type="inferred from homology"/>
<feature type="domain" description="RNA polymerase sigma-70 region 2" evidence="8">
    <location>
        <begin position="11"/>
        <end position="77"/>
    </location>
</feature>
<dbReference type="PANTHER" id="PTHR43133:SF51">
    <property type="entry name" value="RNA POLYMERASE SIGMA FACTOR"/>
    <property type="match status" value="1"/>
</dbReference>
<dbReference type="InterPro" id="IPR036388">
    <property type="entry name" value="WH-like_DNA-bd_sf"/>
</dbReference>
<comment type="caution">
    <text evidence="10">The sequence shown here is derived from an EMBL/GenBank/DDBJ whole genome shotgun (WGS) entry which is preliminary data.</text>
</comment>
<dbReference type="GO" id="GO:0006352">
    <property type="term" value="P:DNA-templated transcription initiation"/>
    <property type="evidence" value="ECO:0007669"/>
    <property type="project" value="InterPro"/>
</dbReference>
<sequence length="189" mass="21363">MSAAISRFDRLVTLYGDRVYRKAYGMVKDPHLAQDVAQETFLKAYRHLDTVLDERRAGAWLSKIATNAAIDLMRKRRCWNGIPMEPEPLEGVCGADAEGVEEVVCRRLGAEQLMEQIAWLKPAYREVVWMKIRYGSKDAEIAERLGVSIGTVKSRFHRAKRFIRSRMDGSPSTAGTSPANREDARLPPP</sequence>
<dbReference type="Gene3D" id="1.10.1740.10">
    <property type="match status" value="1"/>
</dbReference>
<dbReference type="AlphaFoldDB" id="A0A5R9GL11"/>
<dbReference type="InterPro" id="IPR013249">
    <property type="entry name" value="RNA_pol_sigma70_r4_t2"/>
</dbReference>
<dbReference type="InterPro" id="IPR014284">
    <property type="entry name" value="RNA_pol_sigma-70_dom"/>
</dbReference>
<dbReference type="Pfam" id="PF08281">
    <property type="entry name" value="Sigma70_r4_2"/>
    <property type="match status" value="1"/>
</dbReference>
<keyword evidence="4 6" id="KW-0238">DNA-binding</keyword>
<dbReference type="RefSeq" id="WP_138192353.1">
    <property type="nucleotide sequence ID" value="NZ_VCIW01000001.1"/>
</dbReference>
<evidence type="ECO:0000259" key="9">
    <source>
        <dbReference type="Pfam" id="PF08281"/>
    </source>
</evidence>
<dbReference type="CDD" id="cd06171">
    <property type="entry name" value="Sigma70_r4"/>
    <property type="match status" value="1"/>
</dbReference>
<evidence type="ECO:0000313" key="11">
    <source>
        <dbReference type="Proteomes" id="UP000309676"/>
    </source>
</evidence>
<keyword evidence="11" id="KW-1185">Reference proteome</keyword>
<dbReference type="InterPro" id="IPR013324">
    <property type="entry name" value="RNA_pol_sigma_r3/r4-like"/>
</dbReference>
<dbReference type="GO" id="GO:0016987">
    <property type="term" value="F:sigma factor activity"/>
    <property type="evidence" value="ECO:0007669"/>
    <property type="project" value="UniProtKB-KW"/>
</dbReference>
<reference evidence="10 11" key="1">
    <citation type="submission" date="2019-05" db="EMBL/GenBank/DDBJ databases">
        <authorList>
            <person name="Narsing Rao M.P."/>
            <person name="Li W.J."/>
        </authorList>
    </citation>
    <scope>NUCLEOTIDE SEQUENCE [LARGE SCALE GENOMIC DNA]</scope>
    <source>
        <strain evidence="10 11">SYSU_K30003</strain>
    </source>
</reference>
<evidence type="ECO:0000256" key="3">
    <source>
        <dbReference type="ARBA" id="ARBA00023082"/>
    </source>
</evidence>
<dbReference type="InterPro" id="IPR013325">
    <property type="entry name" value="RNA_pol_sigma_r2"/>
</dbReference>
<dbReference type="PROSITE" id="PS01063">
    <property type="entry name" value="SIGMA70_ECF"/>
    <property type="match status" value="1"/>
</dbReference>
<evidence type="ECO:0000313" key="10">
    <source>
        <dbReference type="EMBL" id="TLS54334.1"/>
    </source>
</evidence>
<gene>
    <name evidence="10" type="ORF">FE782_03035</name>
</gene>
<evidence type="ECO:0000256" key="5">
    <source>
        <dbReference type="ARBA" id="ARBA00023163"/>
    </source>
</evidence>
<keyword evidence="5 6" id="KW-0804">Transcription</keyword>
<evidence type="ECO:0000256" key="1">
    <source>
        <dbReference type="ARBA" id="ARBA00010641"/>
    </source>
</evidence>
<dbReference type="GO" id="GO:0003677">
    <property type="term" value="F:DNA binding"/>
    <property type="evidence" value="ECO:0007669"/>
    <property type="project" value="UniProtKB-KW"/>
</dbReference>
<feature type="region of interest" description="Disordered" evidence="7">
    <location>
        <begin position="165"/>
        <end position="189"/>
    </location>
</feature>
<evidence type="ECO:0000256" key="4">
    <source>
        <dbReference type="ARBA" id="ARBA00023125"/>
    </source>
</evidence>
<evidence type="ECO:0000256" key="6">
    <source>
        <dbReference type="RuleBase" id="RU000716"/>
    </source>
</evidence>
<comment type="similarity">
    <text evidence="1 6">Belongs to the sigma-70 factor family. ECF subfamily.</text>
</comment>